<protein>
    <submittedName>
        <fullName evidence="8">Class III cytochrome C family protein</fullName>
    </submittedName>
</protein>
<evidence type="ECO:0000313" key="8">
    <source>
        <dbReference type="EMBL" id="SHI04581.1"/>
    </source>
</evidence>
<dbReference type="Gene3D" id="3.90.10.10">
    <property type="entry name" value="Cytochrome C3"/>
    <property type="match status" value="2"/>
</dbReference>
<keyword evidence="5" id="KW-0408">Iron</keyword>
<evidence type="ECO:0000256" key="3">
    <source>
        <dbReference type="ARBA" id="ARBA00022723"/>
    </source>
</evidence>
<evidence type="ECO:0000259" key="7">
    <source>
        <dbReference type="Pfam" id="PF02085"/>
    </source>
</evidence>
<sequence>MRFKIKTYFPHLLVGVCLTTALISYTAPSKHAAESPTRIMFDTVGGSILFEHYRHVQEWNLTCDHCHHSIIAPTAARTTPCDSCHRERDQGIKALGANGAFDHTMHSEDVGVACDDCHHDLVDKSDHSPQACGSCHIDGTGGHSTISRTDAFHAQCIGCHSAFDVTPQQSDCDGCHAPRGRGSAFHDLCTGCHEDVGAGPIRNDADCRRCHGF</sequence>
<proteinExistence type="predicted"/>
<dbReference type="GO" id="GO:0009055">
    <property type="term" value="F:electron transfer activity"/>
    <property type="evidence" value="ECO:0007669"/>
    <property type="project" value="InterPro"/>
</dbReference>
<dbReference type="InterPro" id="IPR020942">
    <property type="entry name" value="Cyt_c_III_dom"/>
</dbReference>
<keyword evidence="3" id="KW-0479">Metal-binding</keyword>
<dbReference type="Proteomes" id="UP000184139">
    <property type="component" value="Unassembled WGS sequence"/>
</dbReference>
<keyword evidence="9" id="KW-1185">Reference proteome</keyword>
<feature type="domain" description="Class III cytochrome C" evidence="7">
    <location>
        <begin position="99"/>
        <end position="176"/>
    </location>
</feature>
<evidence type="ECO:0000256" key="6">
    <source>
        <dbReference type="SAM" id="SignalP"/>
    </source>
</evidence>
<evidence type="ECO:0000256" key="1">
    <source>
        <dbReference type="ARBA" id="ARBA00022448"/>
    </source>
</evidence>
<dbReference type="EMBL" id="FQXS01000024">
    <property type="protein sequence ID" value="SHI04581.1"/>
    <property type="molecule type" value="Genomic_DNA"/>
</dbReference>
<dbReference type="STRING" id="1121409.SAMN02745124_03448"/>
<dbReference type="AlphaFoldDB" id="A0A1M5XXM5"/>
<accession>A0A1M5XXM5</accession>
<organism evidence="8 9">
    <name type="scientific">Desulfofustis glycolicus DSM 9705</name>
    <dbReference type="NCBI Taxonomy" id="1121409"/>
    <lineage>
        <taxon>Bacteria</taxon>
        <taxon>Pseudomonadati</taxon>
        <taxon>Thermodesulfobacteriota</taxon>
        <taxon>Desulfobulbia</taxon>
        <taxon>Desulfobulbales</taxon>
        <taxon>Desulfocapsaceae</taxon>
        <taxon>Desulfofustis</taxon>
    </lineage>
</organism>
<dbReference type="RefSeq" id="WP_073377945.1">
    <property type="nucleotide sequence ID" value="NZ_FQXS01000024.1"/>
</dbReference>
<evidence type="ECO:0000256" key="4">
    <source>
        <dbReference type="ARBA" id="ARBA00022982"/>
    </source>
</evidence>
<dbReference type="CDD" id="cd08168">
    <property type="entry name" value="Cytochrom_C3"/>
    <property type="match status" value="2"/>
</dbReference>
<dbReference type="SUPFAM" id="SSF48695">
    <property type="entry name" value="Multiheme cytochromes"/>
    <property type="match status" value="1"/>
</dbReference>
<evidence type="ECO:0000313" key="9">
    <source>
        <dbReference type="Proteomes" id="UP000184139"/>
    </source>
</evidence>
<reference evidence="8 9" key="1">
    <citation type="submission" date="2016-11" db="EMBL/GenBank/DDBJ databases">
        <authorList>
            <person name="Jaros S."/>
            <person name="Januszkiewicz K."/>
            <person name="Wedrychowicz H."/>
        </authorList>
    </citation>
    <scope>NUCLEOTIDE SEQUENCE [LARGE SCALE GENOMIC DNA]</scope>
    <source>
        <strain evidence="8 9">DSM 9705</strain>
    </source>
</reference>
<evidence type="ECO:0000256" key="5">
    <source>
        <dbReference type="ARBA" id="ARBA00023004"/>
    </source>
</evidence>
<dbReference type="InterPro" id="IPR036280">
    <property type="entry name" value="Multihaem_cyt_sf"/>
</dbReference>
<dbReference type="GO" id="GO:0046872">
    <property type="term" value="F:metal ion binding"/>
    <property type="evidence" value="ECO:0007669"/>
    <property type="project" value="UniProtKB-KW"/>
</dbReference>
<keyword evidence="6" id="KW-0732">Signal</keyword>
<name>A0A1M5XXM5_9BACT</name>
<dbReference type="Pfam" id="PF02085">
    <property type="entry name" value="Cytochrom_CIII"/>
    <property type="match status" value="2"/>
</dbReference>
<dbReference type="GO" id="GO:0020037">
    <property type="term" value="F:heme binding"/>
    <property type="evidence" value="ECO:0007669"/>
    <property type="project" value="InterPro"/>
</dbReference>
<keyword evidence="4" id="KW-0249">Electron transport</keyword>
<keyword evidence="2" id="KW-0349">Heme</keyword>
<feature type="domain" description="Class III cytochrome C" evidence="7">
    <location>
        <begin position="32"/>
        <end position="90"/>
    </location>
</feature>
<feature type="chain" id="PRO_5012680432" evidence="6">
    <location>
        <begin position="33"/>
        <end position="213"/>
    </location>
</feature>
<gene>
    <name evidence="8" type="ORF">SAMN02745124_03448</name>
</gene>
<keyword evidence="1" id="KW-0813">Transport</keyword>
<evidence type="ECO:0000256" key="2">
    <source>
        <dbReference type="ARBA" id="ARBA00022617"/>
    </source>
</evidence>
<feature type="signal peptide" evidence="6">
    <location>
        <begin position="1"/>
        <end position="32"/>
    </location>
</feature>